<dbReference type="Proteomes" id="UP001328107">
    <property type="component" value="Unassembled WGS sequence"/>
</dbReference>
<feature type="non-terminal residue" evidence="2">
    <location>
        <position position="1"/>
    </location>
</feature>
<comment type="caution">
    <text evidence="2">The sequence shown here is derived from an EMBL/GenBank/DDBJ whole genome shotgun (WGS) entry which is preliminary data.</text>
</comment>
<dbReference type="PANTHER" id="PTHR38614">
    <property type="entry name" value="PROTEIN CBG09954"/>
    <property type="match status" value="1"/>
</dbReference>
<feature type="transmembrane region" description="Helical" evidence="1">
    <location>
        <begin position="197"/>
        <end position="220"/>
    </location>
</feature>
<feature type="transmembrane region" description="Helical" evidence="1">
    <location>
        <begin position="158"/>
        <end position="177"/>
    </location>
</feature>
<keyword evidence="1" id="KW-0812">Transmembrane</keyword>
<keyword evidence="1" id="KW-1133">Transmembrane helix</keyword>
<dbReference type="PANTHER" id="PTHR38614:SF1">
    <property type="entry name" value="G_PROTEIN_RECEP_F1_2 DOMAIN-CONTAINING PROTEIN"/>
    <property type="match status" value="1"/>
</dbReference>
<reference evidence="3" key="1">
    <citation type="submission" date="2022-10" db="EMBL/GenBank/DDBJ databases">
        <title>Genome assembly of Pristionchus species.</title>
        <authorList>
            <person name="Yoshida K."/>
            <person name="Sommer R.J."/>
        </authorList>
    </citation>
    <scope>NUCLEOTIDE SEQUENCE [LARGE SCALE GENOMIC DNA]</scope>
    <source>
        <strain evidence="3">RS5460</strain>
    </source>
</reference>
<organism evidence="2 3">
    <name type="scientific">Pristionchus mayeri</name>
    <dbReference type="NCBI Taxonomy" id="1317129"/>
    <lineage>
        <taxon>Eukaryota</taxon>
        <taxon>Metazoa</taxon>
        <taxon>Ecdysozoa</taxon>
        <taxon>Nematoda</taxon>
        <taxon>Chromadorea</taxon>
        <taxon>Rhabditida</taxon>
        <taxon>Rhabditina</taxon>
        <taxon>Diplogasteromorpha</taxon>
        <taxon>Diplogasteroidea</taxon>
        <taxon>Neodiplogasteridae</taxon>
        <taxon>Pristionchus</taxon>
    </lineage>
</organism>
<protein>
    <submittedName>
        <fullName evidence="2">Uncharacterized protein</fullName>
    </submittedName>
</protein>
<feature type="transmembrane region" description="Helical" evidence="1">
    <location>
        <begin position="67"/>
        <end position="95"/>
    </location>
</feature>
<sequence length="268" mass="30726">NGHTLTLMDKWSVPTRLLPDYYWAATRGTLSVIFLGIVIYRRPGVYKQYQVGEMETQFTRDRLQYTVMFITFGGFALMLPVFMFNSFVALLVSIYDGGKKSGVDQRDYNASYNLSFRTSVFACSLSNHIATTTMNSNFCIGFVISLMRYLLFLYGLQMTWSFPFLLLAYIMFFGVIANNDCCELILEVPEGDVPIYYYSYLMFILIAAILVNIRTLAFLLRTRKIQAKEGTLSSNKKSNRDQLRLSLGFLLQSFAPFLSFGSFLVFMV</sequence>
<dbReference type="EMBL" id="BTRK01000004">
    <property type="protein sequence ID" value="GMR49107.1"/>
    <property type="molecule type" value="Genomic_DNA"/>
</dbReference>
<feature type="transmembrane region" description="Helical" evidence="1">
    <location>
        <begin position="21"/>
        <end position="40"/>
    </location>
</feature>
<feature type="transmembrane region" description="Helical" evidence="1">
    <location>
        <begin position="134"/>
        <end position="151"/>
    </location>
</feature>
<evidence type="ECO:0000313" key="3">
    <source>
        <dbReference type="Proteomes" id="UP001328107"/>
    </source>
</evidence>
<evidence type="ECO:0000256" key="1">
    <source>
        <dbReference type="SAM" id="Phobius"/>
    </source>
</evidence>
<keyword evidence="3" id="KW-1185">Reference proteome</keyword>
<evidence type="ECO:0000313" key="2">
    <source>
        <dbReference type="EMBL" id="GMR49107.1"/>
    </source>
</evidence>
<dbReference type="InterPro" id="IPR010601">
    <property type="entry name" value="DUF1182"/>
</dbReference>
<feature type="non-terminal residue" evidence="2">
    <location>
        <position position="268"/>
    </location>
</feature>
<proteinExistence type="predicted"/>
<gene>
    <name evidence="2" type="ORF">PMAYCL1PPCAC_19302</name>
</gene>
<keyword evidence="1" id="KW-0472">Membrane</keyword>
<name>A0AAN5I234_9BILA</name>
<accession>A0AAN5I234</accession>
<feature type="transmembrane region" description="Helical" evidence="1">
    <location>
        <begin position="245"/>
        <end position="267"/>
    </location>
</feature>
<dbReference type="AlphaFoldDB" id="A0AAN5I234"/>